<sequence length="78" mass="8721">MATLRKPQKVSSACQRCRQRKLSVCTFGGSSFLVTMNQRNASVIRQNPCRGCILAEVECSPAYKERNIGPIKRKSFQG</sequence>
<gene>
    <name evidence="1" type="ORF">BDZ83DRAFT_626819</name>
</gene>
<comment type="caution">
    <text evidence="1">The sequence shown here is derived from an EMBL/GenBank/DDBJ whole genome shotgun (WGS) entry which is preliminary data.</text>
</comment>
<keyword evidence="2" id="KW-1185">Reference proteome</keyword>
<dbReference type="GO" id="GO:0000981">
    <property type="term" value="F:DNA-binding transcription factor activity, RNA polymerase II-specific"/>
    <property type="evidence" value="ECO:0007669"/>
    <property type="project" value="InterPro"/>
</dbReference>
<dbReference type="Gene3D" id="4.10.240.10">
    <property type="entry name" value="Zn(2)-C6 fungal-type DNA-binding domain"/>
    <property type="match status" value="1"/>
</dbReference>
<dbReference type="EMBL" id="JAHMHS010000068">
    <property type="protein sequence ID" value="KAK1723191.1"/>
    <property type="molecule type" value="Genomic_DNA"/>
</dbReference>
<name>A0AAD8UKV3_GLOAC</name>
<evidence type="ECO:0000313" key="2">
    <source>
        <dbReference type="Proteomes" id="UP001244207"/>
    </source>
</evidence>
<dbReference type="GO" id="GO:0008270">
    <property type="term" value="F:zinc ion binding"/>
    <property type="evidence" value="ECO:0007669"/>
    <property type="project" value="InterPro"/>
</dbReference>
<accession>A0AAD8UKV3</accession>
<evidence type="ECO:0000313" key="1">
    <source>
        <dbReference type="EMBL" id="KAK1723191.1"/>
    </source>
</evidence>
<dbReference type="AlphaFoldDB" id="A0AAD8UKV3"/>
<dbReference type="Proteomes" id="UP001244207">
    <property type="component" value="Unassembled WGS sequence"/>
</dbReference>
<proteinExistence type="predicted"/>
<protein>
    <recommendedName>
        <fullName evidence="3">Zn(2)-C6 fungal-type domain-containing protein</fullName>
    </recommendedName>
</protein>
<dbReference type="GeneID" id="85392493"/>
<evidence type="ECO:0008006" key="3">
    <source>
        <dbReference type="Google" id="ProtNLM"/>
    </source>
</evidence>
<organism evidence="1 2">
    <name type="scientific">Glomerella acutata</name>
    <name type="common">Colletotrichum acutatum</name>
    <dbReference type="NCBI Taxonomy" id="27357"/>
    <lineage>
        <taxon>Eukaryota</taxon>
        <taxon>Fungi</taxon>
        <taxon>Dikarya</taxon>
        <taxon>Ascomycota</taxon>
        <taxon>Pezizomycotina</taxon>
        <taxon>Sordariomycetes</taxon>
        <taxon>Hypocreomycetidae</taxon>
        <taxon>Glomerellales</taxon>
        <taxon>Glomerellaceae</taxon>
        <taxon>Colletotrichum</taxon>
        <taxon>Colletotrichum acutatum species complex</taxon>
    </lineage>
</organism>
<reference evidence="1" key="1">
    <citation type="submission" date="2021-12" db="EMBL/GenBank/DDBJ databases">
        <title>Comparative genomics, transcriptomics and evolutionary studies reveal genomic signatures of adaptation to plant cell wall in hemibiotrophic fungi.</title>
        <authorList>
            <consortium name="DOE Joint Genome Institute"/>
            <person name="Baroncelli R."/>
            <person name="Diaz J.F."/>
            <person name="Benocci T."/>
            <person name="Peng M."/>
            <person name="Battaglia E."/>
            <person name="Haridas S."/>
            <person name="Andreopoulos W."/>
            <person name="Labutti K."/>
            <person name="Pangilinan J."/>
            <person name="Floch G.L."/>
            <person name="Makela M.R."/>
            <person name="Henrissat B."/>
            <person name="Grigoriev I.V."/>
            <person name="Crouch J.A."/>
            <person name="De Vries R.P."/>
            <person name="Sukno S.A."/>
            <person name="Thon M.R."/>
        </authorList>
    </citation>
    <scope>NUCLEOTIDE SEQUENCE</scope>
    <source>
        <strain evidence="1">CBS 112980</strain>
    </source>
</reference>
<dbReference type="RefSeq" id="XP_060363246.1">
    <property type="nucleotide sequence ID" value="XM_060508594.1"/>
</dbReference>
<dbReference type="InterPro" id="IPR036864">
    <property type="entry name" value="Zn2-C6_fun-type_DNA-bd_sf"/>
</dbReference>